<evidence type="ECO:0000313" key="1">
    <source>
        <dbReference type="EMBL" id="KAG7563387.1"/>
    </source>
</evidence>
<organism evidence="1 2">
    <name type="scientific">Arabidopsis suecica</name>
    <name type="common">Swedish thale-cress</name>
    <name type="synonym">Cardaminopsis suecica</name>
    <dbReference type="NCBI Taxonomy" id="45249"/>
    <lineage>
        <taxon>Eukaryota</taxon>
        <taxon>Viridiplantae</taxon>
        <taxon>Streptophyta</taxon>
        <taxon>Embryophyta</taxon>
        <taxon>Tracheophyta</taxon>
        <taxon>Spermatophyta</taxon>
        <taxon>Magnoliopsida</taxon>
        <taxon>eudicotyledons</taxon>
        <taxon>Gunneridae</taxon>
        <taxon>Pentapetalae</taxon>
        <taxon>rosids</taxon>
        <taxon>malvids</taxon>
        <taxon>Brassicales</taxon>
        <taxon>Brassicaceae</taxon>
        <taxon>Camelineae</taxon>
        <taxon>Arabidopsis</taxon>
    </lineage>
</organism>
<comment type="caution">
    <text evidence="1">The sequence shown here is derived from an EMBL/GenBank/DDBJ whole genome shotgun (WGS) entry which is preliminary data.</text>
</comment>
<dbReference type="Proteomes" id="UP000694251">
    <property type="component" value="Chromosome 10"/>
</dbReference>
<dbReference type="AlphaFoldDB" id="A0A8T1ZV02"/>
<proteinExistence type="predicted"/>
<gene>
    <name evidence="1" type="ORF">ISN44_As10g001970</name>
</gene>
<evidence type="ECO:0000313" key="2">
    <source>
        <dbReference type="Proteomes" id="UP000694251"/>
    </source>
</evidence>
<protein>
    <submittedName>
        <fullName evidence="1">Uncharacterized protein</fullName>
    </submittedName>
</protein>
<keyword evidence="2" id="KW-1185">Reference proteome</keyword>
<accession>A0A8T1ZV02</accession>
<sequence>MDPGVVRSRRLISPFYPAVRCIRLCSRLFHCRFCCFLRIDLENSLISVSSSSSSREFPWPILDPSHHHPQSGKCFGVRLGDNFSFIHKKQ</sequence>
<name>A0A8T1ZV02_ARASU</name>
<reference evidence="1 2" key="1">
    <citation type="submission" date="2020-12" db="EMBL/GenBank/DDBJ databases">
        <title>Concerted genomic and epigenomic changes stabilize Arabidopsis allopolyploids.</title>
        <authorList>
            <person name="Chen Z."/>
        </authorList>
    </citation>
    <scope>NUCLEOTIDE SEQUENCE [LARGE SCALE GENOMIC DNA]</scope>
    <source>
        <strain evidence="1">As9502</strain>
        <tissue evidence="1">Leaf</tissue>
    </source>
</reference>
<dbReference type="EMBL" id="JAEFBJ010000010">
    <property type="protein sequence ID" value="KAG7563387.1"/>
    <property type="molecule type" value="Genomic_DNA"/>
</dbReference>